<evidence type="ECO:0000256" key="1">
    <source>
        <dbReference type="SAM" id="MobiDB-lite"/>
    </source>
</evidence>
<gene>
    <name evidence="5" type="ORF">DMP12_06895</name>
    <name evidence="3" type="ORF">GKG38_08440</name>
    <name evidence="4" type="ORF">GO738_08385</name>
</gene>
<dbReference type="Proteomes" id="UP000468327">
    <property type="component" value="Unassembled WGS sequence"/>
</dbReference>
<keyword evidence="2" id="KW-1133">Transmembrane helix</keyword>
<accession>A0A1Y4G099</accession>
<keyword evidence="2" id="KW-0812">Transmembrane</keyword>
<evidence type="ECO:0000313" key="4">
    <source>
        <dbReference type="EMBL" id="MVN15356.1"/>
    </source>
</evidence>
<evidence type="ECO:0000313" key="5">
    <source>
        <dbReference type="EMBL" id="ROT90260.1"/>
    </source>
</evidence>
<reference evidence="3 7" key="4">
    <citation type="journal article" date="2019" name="Nat. Med.">
        <title>A library of human gut bacterial isolates paired with longitudinal multiomics data enables mechanistic microbiome research.</title>
        <authorList>
            <person name="Poyet M."/>
            <person name="Groussin M."/>
            <person name="Gibbons S.M."/>
            <person name="Avila-Pacheco J."/>
            <person name="Jiang X."/>
            <person name="Kearney S.M."/>
            <person name="Perrotta A.R."/>
            <person name="Berdy B."/>
            <person name="Zhao S."/>
            <person name="Lieberman T.D."/>
            <person name="Swanson P.K."/>
            <person name="Smith M."/>
            <person name="Roesemann S."/>
            <person name="Alexander J.E."/>
            <person name="Rich S.A."/>
            <person name="Livny J."/>
            <person name="Vlamakis H."/>
            <person name="Clish C."/>
            <person name="Bullock K."/>
            <person name="Deik A."/>
            <person name="Scott J."/>
            <person name="Pierce K.A."/>
            <person name="Xavier R.J."/>
            <person name="Alm E.J."/>
        </authorList>
    </citation>
    <scope>NUCLEOTIDE SEQUENCE [LARGE SCALE GENOMIC DNA]</scope>
    <source>
        <strain evidence="3 7">BIOML-A1</strain>
    </source>
</reference>
<reference evidence="4 8" key="5">
    <citation type="submission" date="2019-11" db="EMBL/GenBank/DDBJ databases">
        <title>Whole genome shotgun sequencing (WGS) data from Adlercreutzia equolifaciens ResAG-91, Eggerthella lenta MRI-F36, MRI-F37, MRI-F40, ResAG-49, ResAG-88, ResAG-121, ResAG-145, and Gordonibacter sp. ResAG-5, ResAG-26, ResAG-43, ResAG-50, ResAG-59.</title>
        <authorList>
            <person name="Stoll D.A."/>
            <person name="Danylec N."/>
            <person name="Franz C.M.A.P."/>
            <person name="Huch M."/>
        </authorList>
    </citation>
    <scope>NUCLEOTIDE SEQUENCE [LARGE SCALE GENOMIC DNA]</scope>
    <source>
        <strain evidence="4 8">ResAG-59</strain>
    </source>
</reference>
<dbReference type="EMBL" id="QIBW01000006">
    <property type="protein sequence ID" value="ROT90260.1"/>
    <property type="molecule type" value="Genomic_DNA"/>
</dbReference>
<evidence type="ECO:0000313" key="6">
    <source>
        <dbReference type="Proteomes" id="UP000285258"/>
    </source>
</evidence>
<feature type="transmembrane region" description="Helical" evidence="2">
    <location>
        <begin position="118"/>
        <end position="142"/>
    </location>
</feature>
<comment type="caution">
    <text evidence="5">The sequence shown here is derived from an EMBL/GenBank/DDBJ whole genome shotgun (WGS) entry which is preliminary data.</text>
</comment>
<dbReference type="Proteomes" id="UP000462865">
    <property type="component" value="Unassembled WGS sequence"/>
</dbReference>
<proteinExistence type="predicted"/>
<reference evidence="5" key="2">
    <citation type="journal article" date="2019" name="Int. J. Syst. Evol. Microbiol.">
        <title>Gordonibacter faecihominis is a later heterotypic synonym of Gordonibacter urolithinfaciens.</title>
        <authorList>
            <person name="Danylec N."/>
            <person name="Stoll D.A."/>
            <person name="Huch M."/>
        </authorList>
    </citation>
    <scope>NUCLEOTIDE SEQUENCE</scope>
    <source>
        <strain evidence="5">DSM 27213</strain>
    </source>
</reference>
<evidence type="ECO:0000256" key="2">
    <source>
        <dbReference type="SAM" id="Phobius"/>
    </source>
</evidence>
<feature type="transmembrane region" description="Helical" evidence="2">
    <location>
        <begin position="50"/>
        <end position="70"/>
    </location>
</feature>
<feature type="transmembrane region" description="Helical" evidence="2">
    <location>
        <begin position="12"/>
        <end position="30"/>
    </location>
</feature>
<reference evidence="6" key="1">
    <citation type="submission" date="2018-05" db="EMBL/GenBank/DDBJ databases">
        <title>Genome Sequencing of selected type strains of the family Eggerthellaceae.</title>
        <authorList>
            <person name="Danylec N."/>
            <person name="Stoll D.A."/>
            <person name="Doetsch A."/>
            <person name="Huch M."/>
        </authorList>
    </citation>
    <scope>NUCLEOTIDE SEQUENCE [LARGE SCALE GENOMIC DNA]</scope>
    <source>
        <strain evidence="6">DSM 27213</strain>
    </source>
</reference>
<dbReference type="EMBL" id="WPOC01000011">
    <property type="protein sequence ID" value="MVN15356.1"/>
    <property type="molecule type" value="Genomic_DNA"/>
</dbReference>
<dbReference type="Proteomes" id="UP000285258">
    <property type="component" value="Unassembled WGS sequence"/>
</dbReference>
<keyword evidence="8" id="KW-1185">Reference proteome</keyword>
<feature type="compositionally biased region" description="Low complexity" evidence="1">
    <location>
        <begin position="149"/>
        <end position="161"/>
    </location>
</feature>
<feature type="transmembrane region" description="Helical" evidence="2">
    <location>
        <begin position="82"/>
        <end position="98"/>
    </location>
</feature>
<dbReference type="RefSeq" id="WP_087191564.1">
    <property type="nucleotide sequence ID" value="NZ_CP168029.1"/>
</dbReference>
<name>A0A1Y4G099_9ACTN</name>
<sequence length="170" mass="18203">MKEKLAFGTKVTVAHVLTYTLCGFAAMFLFDYQSSVEAIGMRPLDDPIVGLAPVFQIVRGALFALVLWLIRPAFMERKHGWLVVWAVIAIVGIFNTPAPSPDSIEGFIYLAPTDAPLGISIGGTLEILAQTLLFSVAATWWVKRPARHASGAPGSSPAGSGTTKSSDPKF</sequence>
<protein>
    <submittedName>
        <fullName evidence="5">Uncharacterized protein</fullName>
    </submittedName>
</protein>
<keyword evidence="2" id="KW-0472">Membrane</keyword>
<evidence type="ECO:0000313" key="7">
    <source>
        <dbReference type="Proteomes" id="UP000462865"/>
    </source>
</evidence>
<dbReference type="AlphaFoldDB" id="A0A1Y4G099"/>
<feature type="region of interest" description="Disordered" evidence="1">
    <location>
        <begin position="147"/>
        <end position="170"/>
    </location>
</feature>
<reference evidence="5" key="3">
    <citation type="journal article" date="2019" name="Microbiol. Resour. Announc.">
        <title>Draft Genome Sequences of Type Strains of Gordonibacter faecihominis, Paraeggerthella hongkongensis, Parvibacter caecicola,Slackia equolifaciens, Slackia faecicanis, and Slackia isoflavoniconvertens.</title>
        <authorList>
            <person name="Danylec N."/>
            <person name="Stoll D.A."/>
            <person name="Dotsch A."/>
            <person name="Huch M."/>
        </authorList>
    </citation>
    <scope>NUCLEOTIDE SEQUENCE</scope>
    <source>
        <strain evidence="5">DSM 27213</strain>
    </source>
</reference>
<organism evidence="5 6">
    <name type="scientific">Gordonibacter urolithinfaciens</name>
    <dbReference type="NCBI Taxonomy" id="1335613"/>
    <lineage>
        <taxon>Bacteria</taxon>
        <taxon>Bacillati</taxon>
        <taxon>Actinomycetota</taxon>
        <taxon>Coriobacteriia</taxon>
        <taxon>Eggerthellales</taxon>
        <taxon>Eggerthellaceae</taxon>
        <taxon>Gordonibacter</taxon>
    </lineage>
</organism>
<evidence type="ECO:0000313" key="8">
    <source>
        <dbReference type="Proteomes" id="UP000468327"/>
    </source>
</evidence>
<evidence type="ECO:0000313" key="3">
    <source>
        <dbReference type="EMBL" id="MSA95081.1"/>
    </source>
</evidence>
<dbReference type="EMBL" id="WKZA01000034">
    <property type="protein sequence ID" value="MSA95081.1"/>
    <property type="molecule type" value="Genomic_DNA"/>
</dbReference>